<dbReference type="Gene3D" id="3.40.50.1820">
    <property type="entry name" value="alpha/beta hydrolase"/>
    <property type="match status" value="1"/>
</dbReference>
<dbReference type="SUPFAM" id="SSF53474">
    <property type="entry name" value="alpha/beta-Hydrolases"/>
    <property type="match status" value="1"/>
</dbReference>
<dbReference type="PANTHER" id="PTHR48081:SF30">
    <property type="entry name" value="ACETYL-HYDROLASE LIPR-RELATED"/>
    <property type="match status" value="1"/>
</dbReference>
<evidence type="ECO:0000256" key="1">
    <source>
        <dbReference type="ARBA" id="ARBA00010515"/>
    </source>
</evidence>
<dbReference type="OrthoDB" id="9806180at2"/>
<evidence type="ECO:0000313" key="5">
    <source>
        <dbReference type="Proteomes" id="UP000273022"/>
    </source>
</evidence>
<keyword evidence="5" id="KW-1185">Reference proteome</keyword>
<reference evidence="4 5" key="1">
    <citation type="submission" date="2018-09" db="EMBL/GenBank/DDBJ databases">
        <title>Phylogeny of the Shewanellaceae, and recommendation for two new genera, Pseudoshewanella and Parashewanella.</title>
        <authorList>
            <person name="Wang G."/>
        </authorList>
    </citation>
    <scope>NUCLEOTIDE SEQUENCE [LARGE SCALE GENOMIC DNA]</scope>
    <source>
        <strain evidence="4 5">KCTC 22492</strain>
    </source>
</reference>
<dbReference type="AlphaFoldDB" id="A0A3A6U502"/>
<evidence type="ECO:0000256" key="2">
    <source>
        <dbReference type="ARBA" id="ARBA00022801"/>
    </source>
</evidence>
<evidence type="ECO:0000313" key="4">
    <source>
        <dbReference type="EMBL" id="RJY19269.1"/>
    </source>
</evidence>
<gene>
    <name evidence="4" type="ORF">D5R81_01350</name>
</gene>
<dbReference type="RefSeq" id="WP_121851864.1">
    <property type="nucleotide sequence ID" value="NZ_CP037952.1"/>
</dbReference>
<dbReference type="Pfam" id="PF07859">
    <property type="entry name" value="Abhydrolase_3"/>
    <property type="match status" value="1"/>
</dbReference>
<feature type="domain" description="Alpha/beta hydrolase fold-3" evidence="3">
    <location>
        <begin position="78"/>
        <end position="278"/>
    </location>
</feature>
<dbReference type="InterPro" id="IPR013094">
    <property type="entry name" value="AB_hydrolase_3"/>
</dbReference>
<dbReference type="PANTHER" id="PTHR48081">
    <property type="entry name" value="AB HYDROLASE SUPERFAMILY PROTEIN C4A8.06C"/>
    <property type="match status" value="1"/>
</dbReference>
<dbReference type="InterPro" id="IPR029058">
    <property type="entry name" value="AB_hydrolase_fold"/>
</dbReference>
<proteinExistence type="inferred from homology"/>
<dbReference type="GO" id="GO:0004806">
    <property type="term" value="F:triacylglycerol lipase activity"/>
    <property type="evidence" value="ECO:0007669"/>
    <property type="project" value="TreeGrafter"/>
</dbReference>
<protein>
    <submittedName>
        <fullName evidence="4">Alpha/beta hydrolase</fullName>
    </submittedName>
</protein>
<dbReference type="InterPro" id="IPR050300">
    <property type="entry name" value="GDXG_lipolytic_enzyme"/>
</dbReference>
<dbReference type="Proteomes" id="UP000273022">
    <property type="component" value="Unassembled WGS sequence"/>
</dbReference>
<evidence type="ECO:0000259" key="3">
    <source>
        <dbReference type="Pfam" id="PF07859"/>
    </source>
</evidence>
<organism evidence="4 5">
    <name type="scientific">Parashewanella spongiae</name>
    <dbReference type="NCBI Taxonomy" id="342950"/>
    <lineage>
        <taxon>Bacteria</taxon>
        <taxon>Pseudomonadati</taxon>
        <taxon>Pseudomonadota</taxon>
        <taxon>Gammaproteobacteria</taxon>
        <taxon>Alteromonadales</taxon>
        <taxon>Shewanellaceae</taxon>
        <taxon>Parashewanella</taxon>
    </lineage>
</organism>
<keyword evidence="2 4" id="KW-0378">Hydrolase</keyword>
<accession>A0A3A6U502</accession>
<sequence>MSSWQSTILNLMLSYVAKPSMSRGRSKLPISEIRKRMLHMDKRWIIWPESLISKKIALSSSHLLAYQFKTNNTQNDVVFYVRGGGFCFKTPNAHAKFIANIMHHCQLDAFIPDYRLAPEHPYPAALNDVIEGYQKLIELKPDANIVLMGDSAGGNLAAALLLEIKRQGLPQPKSTVLLSPALDIALLGNVEQTLAADDPLFTIESLLRLRGAYLNGQNPMLDSVSPLQGDFSDLSPVMIIAGTRELLLQDAKQLVKKIQDCEGRVQGLFYPNMPHVFPLFEMLPEATQARHEIHQFIQLNMKS</sequence>
<comment type="caution">
    <text evidence="4">The sequence shown here is derived from an EMBL/GenBank/DDBJ whole genome shotgun (WGS) entry which is preliminary data.</text>
</comment>
<dbReference type="EMBL" id="QYYH01000005">
    <property type="protein sequence ID" value="RJY19269.1"/>
    <property type="molecule type" value="Genomic_DNA"/>
</dbReference>
<name>A0A3A6U502_9GAMM</name>
<comment type="similarity">
    <text evidence="1">Belongs to the 'GDXG' lipolytic enzyme family.</text>
</comment>